<feature type="compositionally biased region" description="Basic residues" evidence="3">
    <location>
        <begin position="966"/>
        <end position="975"/>
    </location>
</feature>
<proteinExistence type="predicted"/>
<feature type="region of interest" description="Disordered" evidence="3">
    <location>
        <begin position="844"/>
        <end position="863"/>
    </location>
</feature>
<keyword evidence="1 2" id="KW-0344">Guanine-nucleotide releasing factor</keyword>
<feature type="compositionally biased region" description="Polar residues" evidence="3">
    <location>
        <begin position="851"/>
        <end position="863"/>
    </location>
</feature>
<dbReference type="SUPFAM" id="SSF48366">
    <property type="entry name" value="Ras GEF"/>
    <property type="match status" value="1"/>
</dbReference>
<feature type="region of interest" description="Disordered" evidence="3">
    <location>
        <begin position="1309"/>
        <end position="1359"/>
    </location>
</feature>
<dbReference type="EMBL" id="ML977497">
    <property type="protein sequence ID" value="KAF2134368.1"/>
    <property type="molecule type" value="Genomic_DNA"/>
</dbReference>
<dbReference type="Pfam" id="PF00618">
    <property type="entry name" value="RasGEF_N"/>
    <property type="match status" value="1"/>
</dbReference>
<feature type="region of interest" description="Disordered" evidence="3">
    <location>
        <begin position="966"/>
        <end position="988"/>
    </location>
</feature>
<dbReference type="OrthoDB" id="10254377at2759"/>
<evidence type="ECO:0000256" key="1">
    <source>
        <dbReference type="ARBA" id="ARBA00022658"/>
    </source>
</evidence>
<protein>
    <submittedName>
        <fullName evidence="6">Ras GEF</fullName>
    </submittedName>
</protein>
<organism evidence="6 7">
    <name type="scientific">Dothidotthia symphoricarpi CBS 119687</name>
    <dbReference type="NCBI Taxonomy" id="1392245"/>
    <lineage>
        <taxon>Eukaryota</taxon>
        <taxon>Fungi</taxon>
        <taxon>Dikarya</taxon>
        <taxon>Ascomycota</taxon>
        <taxon>Pezizomycotina</taxon>
        <taxon>Dothideomycetes</taxon>
        <taxon>Pleosporomycetidae</taxon>
        <taxon>Pleosporales</taxon>
        <taxon>Dothidotthiaceae</taxon>
        <taxon>Dothidotthia</taxon>
    </lineage>
</organism>
<dbReference type="GeneID" id="54405002"/>
<dbReference type="InterPro" id="IPR023578">
    <property type="entry name" value="Ras_GEF_dom_sf"/>
</dbReference>
<dbReference type="InterPro" id="IPR001895">
    <property type="entry name" value="RASGEF_cat_dom"/>
</dbReference>
<feature type="compositionally biased region" description="Polar residues" evidence="3">
    <location>
        <begin position="190"/>
        <end position="203"/>
    </location>
</feature>
<feature type="compositionally biased region" description="Acidic residues" evidence="3">
    <location>
        <begin position="1327"/>
        <end position="1336"/>
    </location>
</feature>
<dbReference type="GO" id="GO:0005085">
    <property type="term" value="F:guanyl-nucleotide exchange factor activity"/>
    <property type="evidence" value="ECO:0007669"/>
    <property type="project" value="UniProtKB-KW"/>
</dbReference>
<evidence type="ECO:0000256" key="2">
    <source>
        <dbReference type="PROSITE-ProRule" id="PRU00168"/>
    </source>
</evidence>
<feature type="region of interest" description="Disordered" evidence="3">
    <location>
        <begin position="1"/>
        <end position="77"/>
    </location>
</feature>
<feature type="compositionally biased region" description="Polar residues" evidence="3">
    <location>
        <begin position="760"/>
        <end position="779"/>
    </location>
</feature>
<dbReference type="SMART" id="SM00229">
    <property type="entry name" value="RasGEFN"/>
    <property type="match status" value="1"/>
</dbReference>
<sequence>MALPILHHGSLHGSPGSPAAAGLLLPPSADNNTAKRRADDPRRLRRVKDSREQLKQRSRTRAASSATIDTTTSAGTSAGRSYTVANVHNGVIYLRPVVRPGNQRSHALPDPFVFPPQTPPDSATADSRLRSLSNEWEHSLYGSRSPSAESTPPPPLPQPVTVDDASPQPAPAAEDSASVTRPAQHARAHSFSTSDNHTAASCTNEPGTFKIVIERSPFGRPKTADTSSFPLLQVPIPNYRLGTPRFSTRGTLDFRSSSYTRSSGTDNFTNSLLTPQRAGSHSFLSSRPHSDAYSPVPARYRATMERPPLPNSAPSSARVSQSPIGPRLFDALTTDPDDTTVVRFSPSGELLAATPSRLVAHITSPSFLDYELLSDFFLTFRAFLCPRDLVAYLISRLRWAVDRQDDFGRIVRVRTFVALRHWILNYFVDDFTSNDFLRIYFCNLVNGLYEDLQRREDGGGGDIKIVGELKKCWRRTCALYWETEEGIGKDPADKKLLPGGPADPNLTVEEPYCMPATPNSPKRQTARDTKETIGSNPSDHFASRHMDWAQRSRHTPQNSISSPYMSSLEYETTRVPLSPESEASIHVLSCSIPRKGMYKADRGTDLPLYPHPVPHPVAVAPARLAASPQRNISVKKSGRPTHNHKRSGSFSDALRDSRAHLAIPKNASVDLASSALANMPGSLVHGGLFQPNSPYMEVPRSSSRPARSQLQLVTDDIYAHELQERSGHVTTPGMKKIFGTVRRALSTRHSPNASPYIGSVGQQRHASYARSSNSSTTAPGTAGPHKRRTAPSRPQTRIDLLACAVAESFKEAVEAQLTGEQQYSSNPPDLGGFEFEFENRRAPTPDDRINASRNPNPRVHSNITSGSKSIMIYDDTGAPPLPLMSGALPASKADGEGVESAPQEDCSRNASIDDKMTEGNIPISPHPELFNDLQAQMPKEEQRTSRATTRPSVTGWRRSISEGRGHMHSFRRRGSTKNSIARSGSLRRHASYNSGLSRLSRLMGPESISTFQTMSSDNDPFFLDRHRTEESTGPARQLRRRPGGDLRAAGNVHDLEYIQRPHSTGSVSNCTHSIANSVVLRSDRYGDSETESSPRVGEVDDQQTPKKKKISMVDTHSSQPNLRPSFEVEVAKLAALPDDTDDEGGVESALMKLEGRYERRSPSESSPLATIAPTVYRPSGAPSPTVYEPLEYVTYVQTDNVQPRPLTPPEANESIYRSSEENFNGRVPAVNSVGESDDSYSSIPLLDRGLSIMTATQQRQTLDTMRSSAKPSPLHFTSLPSLVNPHASMGTASANSSVEYVVETESMKRIPHGGTKPSSTITRESFLLDEDEELSDVETTTDARSDQTSHGVRSFFDDEPADLDKEQMDLPMHSARQPLTPPLSAHLVKDPMTGTTASEGRPNTSGFTPNAFRSNDQTFVQAGQLQSSAELQDLARDKTLTPPAHLPFVLAYDSELLAQQFTVVEKDALDEIDWKELIELRWKQSSPQIRDWVQYLQTQEAKGVDVVIARFNLVVKWAVSECVLTENIEERAQCIVKYIHIATHARRLRNYATMYQIAIALISNDVSRLRKTWALVPPAELQTMKELEALVQPLRNFHNLRLEMETATVDDGCIPFIGIYTRDLIYNAQKPAFIDAAPVAGERLVNFERHHTAAMIVKNLLRLLEASSKYNFTVVPEVLSKCLWMAALSDEEIGRRSRVCEA</sequence>
<dbReference type="PANTHER" id="PTHR23113">
    <property type="entry name" value="GUANINE NUCLEOTIDE EXCHANGE FACTOR"/>
    <property type="match status" value="1"/>
</dbReference>
<gene>
    <name evidence="6" type="ORF">P153DRAFT_304615</name>
</gene>
<dbReference type="GO" id="GO:0007265">
    <property type="term" value="P:Ras protein signal transduction"/>
    <property type="evidence" value="ECO:0007669"/>
    <property type="project" value="TreeGrafter"/>
</dbReference>
<dbReference type="PANTHER" id="PTHR23113:SF363">
    <property type="entry name" value="PROTEIN SON OF SEVENLESS"/>
    <property type="match status" value="1"/>
</dbReference>
<dbReference type="Gene3D" id="1.10.840.10">
    <property type="entry name" value="Ras guanine-nucleotide exchange factors catalytic domain"/>
    <property type="match status" value="1"/>
</dbReference>
<feature type="region of interest" description="Disordered" evidence="3">
    <location>
        <begin position="107"/>
        <end position="203"/>
    </location>
</feature>
<evidence type="ECO:0000313" key="7">
    <source>
        <dbReference type="Proteomes" id="UP000799771"/>
    </source>
</evidence>
<dbReference type="PROSITE" id="PS50009">
    <property type="entry name" value="RASGEF_CAT"/>
    <property type="match status" value="1"/>
</dbReference>
<feature type="region of interest" description="Disordered" evidence="3">
    <location>
        <begin position="626"/>
        <end position="652"/>
    </location>
</feature>
<feature type="region of interest" description="Disordered" evidence="3">
    <location>
        <begin position="1082"/>
        <end position="1121"/>
    </location>
</feature>
<evidence type="ECO:0000259" key="5">
    <source>
        <dbReference type="PROSITE" id="PS50212"/>
    </source>
</evidence>
<dbReference type="Gene3D" id="1.20.870.10">
    <property type="entry name" value="Son of sevenless (SoS) protein Chain: S domain 1"/>
    <property type="match status" value="1"/>
</dbReference>
<evidence type="ECO:0000256" key="3">
    <source>
        <dbReference type="SAM" id="MobiDB-lite"/>
    </source>
</evidence>
<dbReference type="InterPro" id="IPR000651">
    <property type="entry name" value="Ras-like_Gua-exchang_fac_N"/>
</dbReference>
<feature type="domain" description="Ras-GEF" evidence="4">
    <location>
        <begin position="1453"/>
        <end position="1698"/>
    </location>
</feature>
<feature type="compositionally biased region" description="Basic residues" evidence="3">
    <location>
        <begin position="636"/>
        <end position="647"/>
    </location>
</feature>
<dbReference type="GO" id="GO:0005886">
    <property type="term" value="C:plasma membrane"/>
    <property type="evidence" value="ECO:0007669"/>
    <property type="project" value="TreeGrafter"/>
</dbReference>
<dbReference type="InterPro" id="IPR008937">
    <property type="entry name" value="Ras-like_GEF"/>
</dbReference>
<feature type="compositionally biased region" description="Basic and acidic residues" evidence="3">
    <location>
        <begin position="36"/>
        <end position="55"/>
    </location>
</feature>
<evidence type="ECO:0000259" key="4">
    <source>
        <dbReference type="PROSITE" id="PS50009"/>
    </source>
</evidence>
<evidence type="ECO:0000313" key="6">
    <source>
        <dbReference type="EMBL" id="KAF2134368.1"/>
    </source>
</evidence>
<dbReference type="RefSeq" id="XP_033528755.1">
    <property type="nucleotide sequence ID" value="XM_033664570.1"/>
</dbReference>
<feature type="domain" description="N-terminal Ras-GEF" evidence="5">
    <location>
        <begin position="346"/>
        <end position="470"/>
    </location>
</feature>
<accession>A0A6A6AT56</accession>
<dbReference type="SMART" id="SM00147">
    <property type="entry name" value="RasGEF"/>
    <property type="match status" value="1"/>
</dbReference>
<feature type="compositionally biased region" description="Polar residues" evidence="3">
    <location>
        <begin position="245"/>
        <end position="274"/>
    </location>
</feature>
<dbReference type="PROSITE" id="PS50212">
    <property type="entry name" value="RASGEF_NTER"/>
    <property type="match status" value="1"/>
</dbReference>
<dbReference type="CDD" id="cd06224">
    <property type="entry name" value="REM"/>
    <property type="match status" value="1"/>
</dbReference>
<feature type="compositionally biased region" description="Low complexity" evidence="3">
    <location>
        <begin position="61"/>
        <end position="77"/>
    </location>
</feature>
<keyword evidence="7" id="KW-1185">Reference proteome</keyword>
<feature type="region of interest" description="Disordered" evidence="3">
    <location>
        <begin position="748"/>
        <end position="795"/>
    </location>
</feature>
<dbReference type="Proteomes" id="UP000799771">
    <property type="component" value="Unassembled WGS sequence"/>
</dbReference>
<feature type="region of interest" description="Disordered" evidence="3">
    <location>
        <begin position="507"/>
        <end position="541"/>
    </location>
</feature>
<feature type="region of interest" description="Disordered" evidence="3">
    <location>
        <begin position="239"/>
        <end position="274"/>
    </location>
</feature>
<feature type="region of interest" description="Disordered" evidence="3">
    <location>
        <begin position="1010"/>
        <end position="1045"/>
    </location>
</feature>
<feature type="compositionally biased region" description="Low complexity" evidence="3">
    <location>
        <begin position="7"/>
        <end position="29"/>
    </location>
</feature>
<name>A0A6A6AT56_9PLEO</name>
<reference evidence="6" key="1">
    <citation type="journal article" date="2020" name="Stud. Mycol.">
        <title>101 Dothideomycetes genomes: a test case for predicting lifestyles and emergence of pathogens.</title>
        <authorList>
            <person name="Haridas S."/>
            <person name="Albert R."/>
            <person name="Binder M."/>
            <person name="Bloem J."/>
            <person name="Labutti K."/>
            <person name="Salamov A."/>
            <person name="Andreopoulos B."/>
            <person name="Baker S."/>
            <person name="Barry K."/>
            <person name="Bills G."/>
            <person name="Bluhm B."/>
            <person name="Cannon C."/>
            <person name="Castanera R."/>
            <person name="Culley D."/>
            <person name="Daum C."/>
            <person name="Ezra D."/>
            <person name="Gonzalez J."/>
            <person name="Henrissat B."/>
            <person name="Kuo A."/>
            <person name="Liang C."/>
            <person name="Lipzen A."/>
            <person name="Lutzoni F."/>
            <person name="Magnuson J."/>
            <person name="Mondo S."/>
            <person name="Nolan M."/>
            <person name="Ohm R."/>
            <person name="Pangilinan J."/>
            <person name="Park H.-J."/>
            <person name="Ramirez L."/>
            <person name="Alfaro M."/>
            <person name="Sun H."/>
            <person name="Tritt A."/>
            <person name="Yoshinaga Y."/>
            <person name="Zwiers L.-H."/>
            <person name="Turgeon B."/>
            <person name="Goodwin S."/>
            <person name="Spatafora J."/>
            <person name="Crous P."/>
            <person name="Grigoriev I."/>
        </authorList>
    </citation>
    <scope>NUCLEOTIDE SEQUENCE</scope>
    <source>
        <strain evidence="6">CBS 119687</strain>
    </source>
</reference>
<dbReference type="Pfam" id="PF00617">
    <property type="entry name" value="RasGEF"/>
    <property type="match status" value="1"/>
</dbReference>
<dbReference type="InterPro" id="IPR036964">
    <property type="entry name" value="RASGEF_cat_dom_sf"/>
</dbReference>